<evidence type="ECO:0000313" key="1">
    <source>
        <dbReference type="EMBL" id="AII28415.1"/>
    </source>
</evidence>
<accession>A0A096XSZ0</accession>
<reference evidence="1" key="1">
    <citation type="submission" date="2014-05" db="EMBL/GenBank/DDBJ databases">
        <title>Complete genome sequence of Enterococcus faecalis bacteriophage ECP3.</title>
        <authorList>
            <person name="Kang H.-Y."/>
            <person name="Kim S."/>
            <person name="Kim J."/>
        </authorList>
    </citation>
    <scope>NUCLEOTIDE SEQUENCE [LARGE SCALE GENOMIC DNA]</scope>
    <source>
        <strain evidence="1">ECP3</strain>
    </source>
</reference>
<dbReference type="GeneID" id="24628104"/>
<dbReference type="Proteomes" id="UP000030157">
    <property type="component" value="Segment"/>
</dbReference>
<evidence type="ECO:0000313" key="2">
    <source>
        <dbReference type="Proteomes" id="UP000030157"/>
    </source>
</evidence>
<keyword evidence="2" id="KW-1185">Reference proteome</keyword>
<organism evidence="1 2">
    <name type="scientific">Enterococcus phage ECP3</name>
    <dbReference type="NCBI Taxonomy" id="1498168"/>
    <lineage>
        <taxon>Viruses</taxon>
        <taxon>Duplodnaviria</taxon>
        <taxon>Heunggongvirae</taxon>
        <taxon>Uroviricota</taxon>
        <taxon>Caudoviricetes</taxon>
        <taxon>Herelleviridae</taxon>
        <taxon>Brockvirinae</taxon>
        <taxon>Kochikohdavirus</taxon>
        <taxon>Kochikohdavirus ECP3</taxon>
    </lineage>
</organism>
<sequence>MSKESKRNKRIGELSEADMRVWAEWLATGQVHDKNHQKQLERLSKRSVSLSDVTTIVEFMGKRNDGYISSLIEQQAVFDNLLTKLGVTEENRLEAKAEYEKELSLIQEKIQKELESIKENKEK</sequence>
<proteinExistence type="predicted"/>
<dbReference type="RefSeq" id="YP_009147056.1">
    <property type="nucleotide sequence ID" value="NC_027335.2"/>
</dbReference>
<name>A0A096XSZ0_9CAUD</name>
<protein>
    <submittedName>
        <fullName evidence="1">Uncharacterized protein</fullName>
    </submittedName>
</protein>
<dbReference type="EMBL" id="KJ801817">
    <property type="protein sequence ID" value="AII28415.1"/>
    <property type="molecule type" value="Genomic_DNA"/>
</dbReference>